<accession>A0A6A5QXE4</accession>
<dbReference type="EMBL" id="ML979132">
    <property type="protein sequence ID" value="KAF1920451.1"/>
    <property type="molecule type" value="Genomic_DNA"/>
</dbReference>
<reference evidence="2" key="1">
    <citation type="journal article" date="2020" name="Stud. Mycol.">
        <title>101 Dothideomycetes genomes: a test case for predicting lifestyles and emergence of pathogens.</title>
        <authorList>
            <person name="Haridas S."/>
            <person name="Albert R."/>
            <person name="Binder M."/>
            <person name="Bloem J."/>
            <person name="Labutti K."/>
            <person name="Salamov A."/>
            <person name="Andreopoulos B."/>
            <person name="Baker S."/>
            <person name="Barry K."/>
            <person name="Bills G."/>
            <person name="Bluhm B."/>
            <person name="Cannon C."/>
            <person name="Castanera R."/>
            <person name="Culley D."/>
            <person name="Daum C."/>
            <person name="Ezra D."/>
            <person name="Gonzalez J."/>
            <person name="Henrissat B."/>
            <person name="Kuo A."/>
            <person name="Liang C."/>
            <person name="Lipzen A."/>
            <person name="Lutzoni F."/>
            <person name="Magnuson J."/>
            <person name="Mondo S."/>
            <person name="Nolan M."/>
            <person name="Ohm R."/>
            <person name="Pangilinan J."/>
            <person name="Park H.-J."/>
            <person name="Ramirez L."/>
            <person name="Alfaro M."/>
            <person name="Sun H."/>
            <person name="Tritt A."/>
            <person name="Yoshinaga Y."/>
            <person name="Zwiers L.-H."/>
            <person name="Turgeon B."/>
            <person name="Goodwin S."/>
            <person name="Spatafora J."/>
            <person name="Crous P."/>
            <person name="Grigoriev I."/>
        </authorList>
    </citation>
    <scope>NUCLEOTIDE SEQUENCE</scope>
    <source>
        <strain evidence="2">HMLAC05119</strain>
    </source>
</reference>
<feature type="chain" id="PRO_5025677929" description="Secreted protein" evidence="1">
    <location>
        <begin position="20"/>
        <end position="76"/>
    </location>
</feature>
<gene>
    <name evidence="2" type="ORF">BDU57DRAFT_15577</name>
</gene>
<protein>
    <recommendedName>
        <fullName evidence="4">Secreted protein</fullName>
    </recommendedName>
</protein>
<dbReference type="Proteomes" id="UP000800096">
    <property type="component" value="Unassembled WGS sequence"/>
</dbReference>
<sequence length="76" mass="8736">MFMMIYMLPISCCVPAVSGSTTLHRPSHSRIHRHRALLCILHPLPRIEFSKQCFGRRLLPIAIPTFTSPFTFHLGF</sequence>
<evidence type="ECO:0000256" key="1">
    <source>
        <dbReference type="SAM" id="SignalP"/>
    </source>
</evidence>
<keyword evidence="1" id="KW-0732">Signal</keyword>
<dbReference type="AlphaFoldDB" id="A0A6A5QXE4"/>
<keyword evidence="3" id="KW-1185">Reference proteome</keyword>
<proteinExistence type="predicted"/>
<name>A0A6A5QXE4_AMPQU</name>
<organism evidence="2 3">
    <name type="scientific">Ampelomyces quisqualis</name>
    <name type="common">Powdery mildew agent</name>
    <dbReference type="NCBI Taxonomy" id="50730"/>
    <lineage>
        <taxon>Eukaryota</taxon>
        <taxon>Fungi</taxon>
        <taxon>Dikarya</taxon>
        <taxon>Ascomycota</taxon>
        <taxon>Pezizomycotina</taxon>
        <taxon>Dothideomycetes</taxon>
        <taxon>Pleosporomycetidae</taxon>
        <taxon>Pleosporales</taxon>
        <taxon>Pleosporineae</taxon>
        <taxon>Phaeosphaeriaceae</taxon>
        <taxon>Ampelomyces</taxon>
    </lineage>
</organism>
<evidence type="ECO:0008006" key="4">
    <source>
        <dbReference type="Google" id="ProtNLM"/>
    </source>
</evidence>
<evidence type="ECO:0000313" key="3">
    <source>
        <dbReference type="Proteomes" id="UP000800096"/>
    </source>
</evidence>
<feature type="signal peptide" evidence="1">
    <location>
        <begin position="1"/>
        <end position="19"/>
    </location>
</feature>
<evidence type="ECO:0000313" key="2">
    <source>
        <dbReference type="EMBL" id="KAF1920451.1"/>
    </source>
</evidence>